<keyword evidence="1" id="KW-1185">Reference proteome</keyword>
<reference evidence="2" key="1">
    <citation type="submission" date="2025-08" db="UniProtKB">
        <authorList>
            <consortium name="RefSeq"/>
        </authorList>
    </citation>
    <scope>IDENTIFICATION</scope>
</reference>
<dbReference type="InParanoid" id="A0A6J2QJQ3"/>
<evidence type="ECO:0000313" key="1">
    <source>
        <dbReference type="Proteomes" id="UP000504630"/>
    </source>
</evidence>
<name>A0A6J2QJQ3_COTGO</name>
<organism evidence="1 2">
    <name type="scientific">Cottoperca gobio</name>
    <name type="common">Frogmouth</name>
    <name type="synonym">Aphritis gobio</name>
    <dbReference type="NCBI Taxonomy" id="56716"/>
    <lineage>
        <taxon>Eukaryota</taxon>
        <taxon>Metazoa</taxon>
        <taxon>Chordata</taxon>
        <taxon>Craniata</taxon>
        <taxon>Vertebrata</taxon>
        <taxon>Euteleostomi</taxon>
        <taxon>Actinopterygii</taxon>
        <taxon>Neopterygii</taxon>
        <taxon>Teleostei</taxon>
        <taxon>Neoteleostei</taxon>
        <taxon>Acanthomorphata</taxon>
        <taxon>Eupercaria</taxon>
        <taxon>Perciformes</taxon>
        <taxon>Notothenioidei</taxon>
        <taxon>Bovichtidae</taxon>
        <taxon>Cottoperca</taxon>
    </lineage>
</organism>
<dbReference type="Proteomes" id="UP000504630">
    <property type="component" value="Chromosome 10"/>
</dbReference>
<sequence length="157" mass="16575">MGTLMVAFSTAAFSNLLFPAVSLLSVGDIVFVITNMQKTCSAHVAPPSSLSTTGPLTLPQHSSLSSSCYARLASLSAPPSCSCPPAASFTCSGLSSCFPETTFPTRCLKTTHTGRNLQETIVDKNLSSGPVKKTGLLPLIFTLTYLNYRKSSFTQSL</sequence>
<evidence type="ECO:0000313" key="2">
    <source>
        <dbReference type="RefSeq" id="XP_029297856.1"/>
    </source>
</evidence>
<dbReference type="OrthoDB" id="330047at2759"/>
<dbReference type="KEGG" id="cgob:115014881"/>
<accession>A0A6J2QJQ3</accession>
<dbReference type="AlphaFoldDB" id="A0A6J2QJQ3"/>
<gene>
    <name evidence="2" type="primary">LOC115014881</name>
</gene>
<proteinExistence type="predicted"/>
<dbReference type="GeneID" id="115014881"/>
<dbReference type="RefSeq" id="XP_029297856.1">
    <property type="nucleotide sequence ID" value="XM_029441996.1"/>
</dbReference>
<protein>
    <submittedName>
        <fullName evidence="2">Uncharacterized protein LOC115014881 isoform X1</fullName>
    </submittedName>
</protein>